<dbReference type="EMBL" id="NWMT01000214">
    <property type="protein sequence ID" value="PCC98321.1"/>
    <property type="molecule type" value="Genomic_DNA"/>
</dbReference>
<sequence>MKQTAGGGQAAEMEREISRIRRKKALELVKQEKILDNSYARTGTLTHLGCRRFGWCGICAVTNNETLSR</sequence>
<dbReference type="Proteomes" id="UP000243750">
    <property type="component" value="Unassembled WGS sequence"/>
</dbReference>
<gene>
    <name evidence="1" type="ORF">CO192_16170</name>
</gene>
<reference evidence="1 2" key="1">
    <citation type="submission" date="2017-09" db="EMBL/GenBank/DDBJ databases">
        <title>Bacterial and phytoplankton interrelationship in Kongsfjorden, an Arctic fjord.</title>
        <authorList>
            <person name="Sinha R."/>
            <person name="Krishnan K."/>
        </authorList>
    </citation>
    <scope>NUCLEOTIDE SEQUENCE [LARGE SCALE GENOMIC DNA]</scope>
    <source>
        <strain evidence="1 2">58</strain>
    </source>
</reference>
<dbReference type="AlphaFoldDB" id="A0AA91U1G6"/>
<organism evidence="1 2">
    <name type="scientific">Halopseudomonas pelagia</name>
    <dbReference type="NCBI Taxonomy" id="553151"/>
    <lineage>
        <taxon>Bacteria</taxon>
        <taxon>Pseudomonadati</taxon>
        <taxon>Pseudomonadota</taxon>
        <taxon>Gammaproteobacteria</taxon>
        <taxon>Pseudomonadales</taxon>
        <taxon>Pseudomonadaceae</taxon>
        <taxon>Halopseudomonas</taxon>
    </lineage>
</organism>
<evidence type="ECO:0000313" key="2">
    <source>
        <dbReference type="Proteomes" id="UP000243750"/>
    </source>
</evidence>
<proteinExistence type="predicted"/>
<accession>A0AA91U1G6</accession>
<protein>
    <submittedName>
        <fullName evidence="1">Uncharacterized protein</fullName>
    </submittedName>
</protein>
<name>A0AA91U1G6_9GAMM</name>
<evidence type="ECO:0000313" key="1">
    <source>
        <dbReference type="EMBL" id="PCC98321.1"/>
    </source>
</evidence>
<comment type="caution">
    <text evidence="1">The sequence shown here is derived from an EMBL/GenBank/DDBJ whole genome shotgun (WGS) entry which is preliminary data.</text>
</comment>